<dbReference type="InterPro" id="IPR020807">
    <property type="entry name" value="PKS_DH"/>
</dbReference>
<keyword evidence="1" id="KW-0596">Phosphopantetheine</keyword>
<evidence type="ECO:0000256" key="3">
    <source>
        <dbReference type="ARBA" id="ARBA00022603"/>
    </source>
</evidence>
<dbReference type="SUPFAM" id="SSF52151">
    <property type="entry name" value="FabD/lysophospholipase-like"/>
    <property type="match status" value="1"/>
</dbReference>
<evidence type="ECO:0000256" key="7">
    <source>
        <dbReference type="PROSITE-ProRule" id="PRU01363"/>
    </source>
</evidence>
<dbReference type="Pfam" id="PF08242">
    <property type="entry name" value="Methyltransf_12"/>
    <property type="match status" value="1"/>
</dbReference>
<dbReference type="Gene3D" id="3.40.366.10">
    <property type="entry name" value="Malonyl-Coenzyme A Acyl Carrier Protein, domain 2"/>
    <property type="match status" value="1"/>
</dbReference>
<dbReference type="GeneID" id="28868794"/>
<dbReference type="KEGG" id="chig:CH63R_09713"/>
<feature type="domain" description="PKS/mFAS DH" evidence="9">
    <location>
        <begin position="290"/>
        <end position="588"/>
    </location>
</feature>
<gene>
    <name evidence="10" type="ORF">CH63R_09713</name>
</gene>
<dbReference type="Pfam" id="PF21089">
    <property type="entry name" value="PKS_DH_N"/>
    <property type="match status" value="1"/>
</dbReference>
<evidence type="ECO:0000256" key="2">
    <source>
        <dbReference type="ARBA" id="ARBA00022553"/>
    </source>
</evidence>
<feature type="region of interest" description="C-terminal hotdog fold" evidence="7">
    <location>
        <begin position="443"/>
        <end position="588"/>
    </location>
</feature>
<dbReference type="InterPro" id="IPR029063">
    <property type="entry name" value="SAM-dependent_MTases_sf"/>
</dbReference>
<comment type="caution">
    <text evidence="10">The sequence shown here is derived from an EMBL/GenBank/DDBJ whole genome shotgun (WGS) entry which is preliminary data.</text>
</comment>
<evidence type="ECO:0000256" key="1">
    <source>
        <dbReference type="ARBA" id="ARBA00022450"/>
    </source>
</evidence>
<dbReference type="InterPro" id="IPR049900">
    <property type="entry name" value="PKS_mFAS_DH"/>
</dbReference>
<keyword evidence="2" id="KW-0597">Phosphoprotein</keyword>
<comment type="caution">
    <text evidence="7">Lacks conserved residue(s) required for the propagation of feature annotation.</text>
</comment>
<dbReference type="InterPro" id="IPR001227">
    <property type="entry name" value="Ac_transferase_dom_sf"/>
</dbReference>
<sequence>MLAVGFSYDQAQAFCSQPQFAGRIGVAASNAPASVTISDDADAIAEAKETLDGQGTFARPLRVDRAYHSNHTLEVLPFLRAYLEGCKITVGRPSARVASGSDDLDVVDSSSSNDSSSPVWISTLYGNDDLVSGDEIRCGYWLKSATDTVLFSQAVEASLVHGPLDLIMEIGPHAALRGPTIQTITAALGSSPPYTSVLKRGEDAIQAFSSSLGHVWENVGRPLDMVRLDLYQRTFRSGVHHGGDLGRDIDRIRPAMVVKGLPAYQWDQQRHWHESRMAANLRLRGGQPPNELLGRRCPYDSDSVMRWRNLLCLEELPWLQGHAFQGAAVFPMAGYAAVALEAALAMAGTRRKNTGPALLLDEILEMRVEDLVVHESLSLESCGKLETLVILTERKGTGTPSRARANEQHDTHEHDTLAADFTFEGCALTDGSKIPPELGRYCSARVVTSFVPDGHDDVDVDHVSSGESSSAYAIIAALYPAGSTRFESPILPVKMGRLVVSPRRVRDFARRCNTVRTGSSSGEEACGSVGTVSVAAYRGPRASPVACVSTQVLLDVDAESDHVVQKDRMVAFRTDDVAFRGVLGEQSASRHDVSLFYHNVTEPDVMSPNYELSPAQDDSALYYANIETLERLTMCYIRRIVEGVSVSQQASFPKWHHRHMTSVFRRRLLAHDEEQQHQYRQDKDYDDNFDAMLAQLEAQDVVNARLVRAVGENAPPGRVLLEQDGELSRLYDRGIAIADANRAVAQLIGLVAHRYPRMKFFEVGGGTGGTTKYVLEALAGRFRTYTFTDISAGFFARSEEKLSKYDDNCGHGGKIEYRVLDIERDPTSQGFTNGAYDLIMAANCVHATKSLGATLSHLRGLLRPGGFLVLFDITGDPIWLSYSFVFGGLDQWSAGASDDGRVDGPGVSRAKWDSELRKSGFSGLDQAVPFPRRREMFSVMLMTELDMPLFAHLSGDTLASFKLLLRSSRYFMVVTRRCRDENPDSNMLVGVLRALIAEMPHVRFQCIDIDDLDVRADNLDRTSGILSASLLRMVLAPLLEDEPSHEDDNNNNNNRILWSMEPELLVRDGCVQIPRVVKDKAKNDRLNSSTRLIKQETYNIYEMQHENVPSLSLFPDDVVLLAIFSSMILRRTGLLVTDDSKVLLLNPGRDLSNMSRENSCSDEWMQEVDDLGPWVLRYRHPIIPPVSESQSRSIFFCACADIANLDHSASTAYKDSTTPTSLFDWRSSIFTAQVQPLDFKALFRADRTYLLVGLSSDLGLSLCRWMVANGARHVAIASRHAPNQVRSSLHLSLAEDMRRAGAYFAAVHCDVTRRASLEAAVLELAEHLHMPPVAGIAHGAMVLQDKLFADMTVMDLEDVIAPKALGAANLDALFGGGGGGGDGEDREPAPLDFCHRNTLIHKKLPKSVILRITLRTNIYITNYILLSLLYIELSIFLPYSPIPYCIL</sequence>
<dbReference type="GO" id="GO:0004312">
    <property type="term" value="F:fatty acid synthase activity"/>
    <property type="evidence" value="ECO:0007669"/>
    <property type="project" value="TreeGrafter"/>
</dbReference>
<dbReference type="GO" id="GO:0016491">
    <property type="term" value="F:oxidoreductase activity"/>
    <property type="evidence" value="ECO:0007669"/>
    <property type="project" value="UniProtKB-KW"/>
</dbReference>
<dbReference type="SUPFAM" id="SSF53335">
    <property type="entry name" value="S-adenosyl-L-methionine-dependent methyltransferases"/>
    <property type="match status" value="1"/>
</dbReference>
<dbReference type="PANTHER" id="PTHR43775:SF20">
    <property type="entry name" value="HYBRID PKS-NRPS SYNTHETASE APDA"/>
    <property type="match status" value="1"/>
</dbReference>
<evidence type="ECO:0000256" key="4">
    <source>
        <dbReference type="ARBA" id="ARBA00022679"/>
    </source>
</evidence>
<dbReference type="GO" id="GO:0006633">
    <property type="term" value="P:fatty acid biosynthetic process"/>
    <property type="evidence" value="ECO:0007669"/>
    <property type="project" value="TreeGrafter"/>
</dbReference>
<dbReference type="InterPro" id="IPR016035">
    <property type="entry name" value="Acyl_Trfase/lysoPLipase"/>
</dbReference>
<dbReference type="InterPro" id="IPR049552">
    <property type="entry name" value="PKS_DH_N"/>
</dbReference>
<name>A0A1B7Y0T6_COLHI</name>
<keyword evidence="4" id="KW-0808">Transferase</keyword>
<dbReference type="Pfam" id="PF08659">
    <property type="entry name" value="KR"/>
    <property type="match status" value="1"/>
</dbReference>
<dbReference type="EMBL" id="LTAN01000007">
    <property type="protein sequence ID" value="OBR05593.1"/>
    <property type="molecule type" value="Genomic_DNA"/>
</dbReference>
<keyword evidence="6" id="KW-0511">Multifunctional enzyme</keyword>
<dbReference type="SMART" id="SM00826">
    <property type="entry name" value="PKS_DH"/>
    <property type="match status" value="1"/>
</dbReference>
<keyword evidence="11" id="KW-1185">Reference proteome</keyword>
<evidence type="ECO:0000256" key="5">
    <source>
        <dbReference type="ARBA" id="ARBA00023002"/>
    </source>
</evidence>
<dbReference type="Proteomes" id="UP000092177">
    <property type="component" value="Unassembled WGS sequence"/>
</dbReference>
<dbReference type="Gene3D" id="3.40.50.720">
    <property type="entry name" value="NAD(P)-binding Rossmann-like Domain"/>
    <property type="match status" value="1"/>
</dbReference>
<dbReference type="SMART" id="SM00822">
    <property type="entry name" value="PKS_KR"/>
    <property type="match status" value="1"/>
</dbReference>
<evidence type="ECO:0000313" key="10">
    <source>
        <dbReference type="EMBL" id="OBR05593.1"/>
    </source>
</evidence>
<dbReference type="InterPro" id="IPR016036">
    <property type="entry name" value="Malonyl_transacylase_ACP-bd"/>
</dbReference>
<dbReference type="Gene3D" id="3.40.50.150">
    <property type="entry name" value="Vaccinia Virus protein VP39"/>
    <property type="match status" value="1"/>
</dbReference>
<keyword evidence="3" id="KW-0489">Methyltransferase</keyword>
<dbReference type="Gene3D" id="3.10.129.110">
    <property type="entry name" value="Polyketide synthase dehydratase"/>
    <property type="match status" value="1"/>
</dbReference>
<proteinExistence type="predicted"/>
<keyword evidence="5" id="KW-0560">Oxidoreductase</keyword>
<dbReference type="Gene3D" id="3.30.70.3290">
    <property type="match status" value="1"/>
</dbReference>
<evidence type="ECO:0000256" key="6">
    <source>
        <dbReference type="ARBA" id="ARBA00023268"/>
    </source>
</evidence>
<accession>A0A1B7Y0T6</accession>
<evidence type="ECO:0000259" key="9">
    <source>
        <dbReference type="PROSITE" id="PS52019"/>
    </source>
</evidence>
<dbReference type="SMART" id="SM00827">
    <property type="entry name" value="PKS_AT"/>
    <property type="match status" value="1"/>
</dbReference>
<dbReference type="InterPro" id="IPR050091">
    <property type="entry name" value="PKS_NRPS_Biosynth_Enz"/>
</dbReference>
<feature type="region of interest" description="Disordered" evidence="8">
    <location>
        <begin position="96"/>
        <end position="117"/>
    </location>
</feature>
<feature type="compositionally biased region" description="Low complexity" evidence="8">
    <location>
        <begin position="97"/>
        <end position="117"/>
    </location>
</feature>
<evidence type="ECO:0000256" key="8">
    <source>
        <dbReference type="SAM" id="MobiDB-lite"/>
    </source>
</evidence>
<dbReference type="InterPro" id="IPR013968">
    <property type="entry name" value="PKS_KR"/>
</dbReference>
<feature type="region of interest" description="N-terminal hotdog fold" evidence="7">
    <location>
        <begin position="290"/>
        <end position="426"/>
    </location>
</feature>
<dbReference type="InterPro" id="IPR057326">
    <property type="entry name" value="KR_dom"/>
</dbReference>
<dbReference type="PROSITE" id="PS52019">
    <property type="entry name" value="PKS_MFAS_DH"/>
    <property type="match status" value="1"/>
</dbReference>
<dbReference type="GO" id="GO:0032259">
    <property type="term" value="P:methylation"/>
    <property type="evidence" value="ECO:0007669"/>
    <property type="project" value="UniProtKB-KW"/>
</dbReference>
<reference evidence="11" key="1">
    <citation type="journal article" date="2017" name="BMC Genomics">
        <title>Gapless genome assembly of Colletotrichum higginsianum reveals chromosome structure and association of transposable elements with secondary metabolite gene clusters.</title>
        <authorList>
            <person name="Dallery J.-F."/>
            <person name="Lapalu N."/>
            <person name="Zampounis A."/>
            <person name="Pigne S."/>
            <person name="Luyten I."/>
            <person name="Amselem J."/>
            <person name="Wittenberg A.H.J."/>
            <person name="Zhou S."/>
            <person name="de Queiroz M.V."/>
            <person name="Robin G.P."/>
            <person name="Auger A."/>
            <person name="Hainaut M."/>
            <person name="Henrissat B."/>
            <person name="Kim K.-T."/>
            <person name="Lee Y.-H."/>
            <person name="Lespinet O."/>
            <person name="Schwartz D.C."/>
            <person name="Thon M.R."/>
            <person name="O'Connell R.J."/>
        </authorList>
    </citation>
    <scope>NUCLEOTIDE SEQUENCE [LARGE SCALE GENOMIC DNA]</scope>
    <source>
        <strain evidence="11">IMI 349063</strain>
    </source>
</reference>
<evidence type="ECO:0000313" key="11">
    <source>
        <dbReference type="Proteomes" id="UP000092177"/>
    </source>
</evidence>
<organism evidence="10 11">
    <name type="scientific">Colletotrichum higginsianum (strain IMI 349063)</name>
    <name type="common">Crucifer anthracnose fungus</name>
    <dbReference type="NCBI Taxonomy" id="759273"/>
    <lineage>
        <taxon>Eukaryota</taxon>
        <taxon>Fungi</taxon>
        <taxon>Dikarya</taxon>
        <taxon>Ascomycota</taxon>
        <taxon>Pezizomycotina</taxon>
        <taxon>Sordariomycetes</taxon>
        <taxon>Hypocreomycetidae</taxon>
        <taxon>Glomerellales</taxon>
        <taxon>Glomerellaceae</taxon>
        <taxon>Colletotrichum</taxon>
        <taxon>Colletotrichum destructivum species complex</taxon>
    </lineage>
</organism>
<dbReference type="InterPro" id="IPR036291">
    <property type="entry name" value="NAD(P)-bd_dom_sf"/>
</dbReference>
<dbReference type="InterPro" id="IPR042104">
    <property type="entry name" value="PKS_dehydratase_sf"/>
</dbReference>
<dbReference type="PANTHER" id="PTHR43775">
    <property type="entry name" value="FATTY ACID SYNTHASE"/>
    <property type="match status" value="1"/>
</dbReference>
<dbReference type="SUPFAM" id="SSF51735">
    <property type="entry name" value="NAD(P)-binding Rossmann-fold domains"/>
    <property type="match status" value="1"/>
</dbReference>
<dbReference type="GO" id="GO:0044550">
    <property type="term" value="P:secondary metabolite biosynthetic process"/>
    <property type="evidence" value="ECO:0007669"/>
    <property type="project" value="UniProtKB-ARBA"/>
</dbReference>
<dbReference type="RefSeq" id="XP_018154111.1">
    <property type="nucleotide sequence ID" value="XM_018304687.1"/>
</dbReference>
<protein>
    <submittedName>
        <fullName evidence="10">Lovastatin nonaketide synthase</fullName>
    </submittedName>
</protein>
<dbReference type="VEuPathDB" id="FungiDB:CH63R_09713"/>
<dbReference type="InterPro" id="IPR013217">
    <property type="entry name" value="Methyltransf_12"/>
</dbReference>
<dbReference type="SUPFAM" id="SSF55048">
    <property type="entry name" value="Probable ACP-binding domain of malonyl-CoA ACP transacylase"/>
    <property type="match status" value="1"/>
</dbReference>
<dbReference type="InterPro" id="IPR014043">
    <property type="entry name" value="Acyl_transferase_dom"/>
</dbReference>
<dbReference type="GO" id="GO:0008168">
    <property type="term" value="F:methyltransferase activity"/>
    <property type="evidence" value="ECO:0007669"/>
    <property type="project" value="UniProtKB-KW"/>
</dbReference>